<sequence>MTTIILDTIQEEKLKLICKEKKQDITRFIHHLIWEAIEDEEMTKLADKAYAEFLKDPVTYSLEEIQEMYHL</sequence>
<dbReference type="InterPro" id="IPR046257">
    <property type="entry name" value="DUF6290"/>
</dbReference>
<protein>
    <recommendedName>
        <fullName evidence="3">CopG family transcriptional regulator</fullName>
    </recommendedName>
</protein>
<evidence type="ECO:0000313" key="1">
    <source>
        <dbReference type="EMBL" id="EFW05099.1"/>
    </source>
</evidence>
<comment type="caution">
    <text evidence="1">The sequence shown here is derived from an EMBL/GenBank/DDBJ whole genome shotgun (WGS) entry which is preliminary data.</text>
</comment>
<dbReference type="RefSeq" id="WP_008788789.1">
    <property type="nucleotide sequence ID" value="NZ_AKCB01000003.1"/>
</dbReference>
<reference evidence="1 2" key="1">
    <citation type="submission" date="2010-12" db="EMBL/GenBank/DDBJ databases">
        <title>The Genome Sequence of Coprobacillus sp. strain 29_1.</title>
        <authorList>
            <consortium name="The Broad Institute Genome Sequencing Platform"/>
            <person name="Earl A."/>
            <person name="Ward D."/>
            <person name="Feldgarden M."/>
            <person name="Gevers D."/>
            <person name="Daigneault M."/>
            <person name="Sibley C.D."/>
            <person name="White A."/>
            <person name="Strauss J."/>
            <person name="Allen-Vercoe E."/>
            <person name="Young S.K."/>
            <person name="Zeng Q."/>
            <person name="Gargeya S."/>
            <person name="Fitzgerald M."/>
            <person name="Haas B."/>
            <person name="Abouelleil A."/>
            <person name="Alvarado L."/>
            <person name="Arachchi H.M."/>
            <person name="Berlin A."/>
            <person name="Brown A."/>
            <person name="Chapman S.B."/>
            <person name="Chen Z."/>
            <person name="Dunbar C."/>
            <person name="Freedman E."/>
            <person name="Gearin G."/>
            <person name="Gellesch M."/>
            <person name="Goldberg J."/>
            <person name="Griggs A."/>
            <person name="Gujja S."/>
            <person name="Heilman E."/>
            <person name="Heiman D."/>
            <person name="Howarth C."/>
            <person name="Larson L."/>
            <person name="Lui A."/>
            <person name="MacDonald P.J.P."/>
            <person name="Mehta T."/>
            <person name="Montmayeur A."/>
            <person name="Murphy C."/>
            <person name="Neiman D."/>
            <person name="Pearson M."/>
            <person name="Priest M."/>
            <person name="Roberts A."/>
            <person name="Saif S."/>
            <person name="Shea T."/>
            <person name="Shenoy N."/>
            <person name="Sisk P."/>
            <person name="Stolte C."/>
            <person name="Sykes S."/>
            <person name="White J."/>
            <person name="Yandava C."/>
            <person name="Nusbaum C."/>
            <person name="Birren B."/>
        </authorList>
    </citation>
    <scope>NUCLEOTIDE SEQUENCE [LARGE SCALE GENOMIC DNA]</scope>
    <source>
        <strain evidence="1 2">29_1</strain>
    </source>
</reference>
<proteinExistence type="predicted"/>
<dbReference type="Pfam" id="PF19807">
    <property type="entry name" value="DUF6290"/>
    <property type="match status" value="1"/>
</dbReference>
<dbReference type="STRING" id="100884.GCA_000269565_03524"/>
<accession>E7GA91</accession>
<organism evidence="1 2">
    <name type="scientific">Coprobacillus cateniformis</name>
    <dbReference type="NCBI Taxonomy" id="100884"/>
    <lineage>
        <taxon>Bacteria</taxon>
        <taxon>Bacillati</taxon>
        <taxon>Bacillota</taxon>
        <taxon>Erysipelotrichia</taxon>
        <taxon>Erysipelotrichales</taxon>
        <taxon>Coprobacillaceae</taxon>
        <taxon>Coprobacillus</taxon>
    </lineage>
</organism>
<dbReference type="Proteomes" id="UP000003157">
    <property type="component" value="Unassembled WGS sequence"/>
</dbReference>
<keyword evidence="2" id="KW-1185">Reference proteome</keyword>
<evidence type="ECO:0008006" key="3">
    <source>
        <dbReference type="Google" id="ProtNLM"/>
    </source>
</evidence>
<evidence type="ECO:0000313" key="2">
    <source>
        <dbReference type="Proteomes" id="UP000003157"/>
    </source>
</evidence>
<dbReference type="eggNOG" id="ENOG5034823">
    <property type="taxonomic scope" value="Bacteria"/>
</dbReference>
<dbReference type="AlphaFoldDB" id="E7GA91"/>
<dbReference type="OrthoDB" id="3267617at2"/>
<dbReference type="EMBL" id="ADKX01000030">
    <property type="protein sequence ID" value="EFW05099.1"/>
    <property type="molecule type" value="Genomic_DNA"/>
</dbReference>
<dbReference type="HOGENOM" id="CLU_2733111_0_0_9"/>
<dbReference type="GeneID" id="78231281"/>
<gene>
    <name evidence="1" type="ORF">HMPREF9488_01681</name>
</gene>
<name>E7GA91_9FIRM</name>